<organism evidence="12 13">
    <name type="scientific">Drosophila busckii</name>
    <name type="common">Fruit fly</name>
    <dbReference type="NCBI Taxonomy" id="30019"/>
    <lineage>
        <taxon>Eukaryota</taxon>
        <taxon>Metazoa</taxon>
        <taxon>Ecdysozoa</taxon>
        <taxon>Arthropoda</taxon>
        <taxon>Hexapoda</taxon>
        <taxon>Insecta</taxon>
        <taxon>Pterygota</taxon>
        <taxon>Neoptera</taxon>
        <taxon>Endopterygota</taxon>
        <taxon>Diptera</taxon>
        <taxon>Brachycera</taxon>
        <taxon>Muscomorpha</taxon>
        <taxon>Ephydroidea</taxon>
        <taxon>Drosophilidae</taxon>
        <taxon>Drosophila</taxon>
    </lineage>
</organism>
<dbReference type="InterPro" id="IPR036055">
    <property type="entry name" value="LDL_receptor-like_sf"/>
</dbReference>
<evidence type="ECO:0000256" key="10">
    <source>
        <dbReference type="SAM" id="SignalP"/>
    </source>
</evidence>
<evidence type="ECO:0000256" key="7">
    <source>
        <dbReference type="ARBA" id="ARBA00023157"/>
    </source>
</evidence>
<dbReference type="SUPFAM" id="SSF57535">
    <property type="entry name" value="Complement control module/SCR domain"/>
    <property type="match status" value="1"/>
</dbReference>
<evidence type="ECO:0000256" key="5">
    <source>
        <dbReference type="ARBA" id="ARBA00022989"/>
    </source>
</evidence>
<dbReference type="InterPro" id="IPR050685">
    <property type="entry name" value="LDLR"/>
</dbReference>
<dbReference type="GO" id="GO:0006508">
    <property type="term" value="P:proteolysis"/>
    <property type="evidence" value="ECO:0007669"/>
    <property type="project" value="InterPro"/>
</dbReference>
<protein>
    <submittedName>
        <fullName evidence="12">Maker573</fullName>
    </submittedName>
</protein>
<name>A0A0M5IWV3_DROBS</name>
<dbReference type="AlphaFoldDB" id="A0A0M5IWV3"/>
<evidence type="ECO:0000256" key="4">
    <source>
        <dbReference type="ARBA" id="ARBA00022737"/>
    </source>
</evidence>
<dbReference type="SUPFAM" id="SSF50494">
    <property type="entry name" value="Trypsin-like serine proteases"/>
    <property type="match status" value="1"/>
</dbReference>
<evidence type="ECO:0000256" key="6">
    <source>
        <dbReference type="ARBA" id="ARBA00023136"/>
    </source>
</evidence>
<keyword evidence="6" id="KW-0472">Membrane</keyword>
<feature type="domain" description="Sushi" evidence="11">
    <location>
        <begin position="306"/>
        <end position="384"/>
    </location>
</feature>
<dbReference type="PANTHER" id="PTHR24270">
    <property type="entry name" value="LOW-DENSITY LIPOPROTEIN RECEPTOR-RELATED"/>
    <property type="match status" value="1"/>
</dbReference>
<evidence type="ECO:0000259" key="11">
    <source>
        <dbReference type="PROSITE" id="PS50923"/>
    </source>
</evidence>
<dbReference type="STRING" id="30019.A0A0M5IWV3"/>
<feature type="disulfide bond" evidence="8">
    <location>
        <begin position="33"/>
        <end position="51"/>
    </location>
</feature>
<dbReference type="PROSITE" id="PS01209">
    <property type="entry name" value="LDLRA_1"/>
    <property type="match status" value="2"/>
</dbReference>
<accession>A0A0M5IWV3</accession>
<keyword evidence="9" id="KW-0768">Sushi</keyword>
<dbReference type="InterPro" id="IPR000436">
    <property type="entry name" value="Sushi_SCR_CCP_dom"/>
</dbReference>
<dbReference type="SMART" id="SM00192">
    <property type="entry name" value="LDLa"/>
    <property type="match status" value="4"/>
</dbReference>
<feature type="disulfide bond" evidence="8">
    <location>
        <begin position="168"/>
        <end position="186"/>
    </location>
</feature>
<sequence length="571" mass="63936">MWHHFIIICATILGTRLATGSLTTSCPADKFHCGNNSFIDKGKICNGVKDCANGNDERFGVCFNTTCPGFRCNYGGCVDISAVNDNKTDCWDGSDENKLLDENVDLLGTLQGRCSAPFTFMCRKPRTGEPVCVKMSQLCDGHKHCEDGSDESAEFCTFNVCGKRAFRCKYGACISIDKVCNRQADCFDSSDEYSALCAGAPKQEECAPVEDPHLLPPSSTIFEDEVPIYAITTTWELTSQTCALPLHTGMYLSNYFSDYRELQPTPDRTVVRVNCESGYEFDDKNNNNTNKCIGNEWKDKWPKISRVCMQKSEVRHIQYLTHATLNNKPIDPTQKQFKQTTVITVTCAPGYSQVPSNGQSLVGKHICKEDGEWTTEDENPICKPVCGIQSPHHPNVEPWTVSLFERSDYKRYKFKCLGTILSPHIILTATNCISTKMFSKVRETHLYYSVVEGNFNTAFDLNAEHGYAIHNVSKVEPIPPNLQTKSVILHLVQPLKIGGKVRPVCIEETLPTKDSFDNVDPALIGKAVTKIVDNKYVITHIVAEEKKQYGINQLLTYIQKEIDERTRLATI</sequence>
<reference evidence="12 13" key="1">
    <citation type="submission" date="2015-08" db="EMBL/GenBank/DDBJ databases">
        <title>Ancestral chromatin configuration constrains chromatin evolution on differentiating sex chromosomes in Drosophila.</title>
        <authorList>
            <person name="Zhou Q."/>
            <person name="Bachtrog D."/>
        </authorList>
    </citation>
    <scope>NUCLEOTIDE SEQUENCE [LARGE SCALE GENOMIC DNA]</scope>
    <source>
        <tissue evidence="12">Whole larvae</tissue>
    </source>
</reference>
<dbReference type="Gene3D" id="2.10.70.10">
    <property type="entry name" value="Complement Module, domain 1"/>
    <property type="match status" value="1"/>
</dbReference>
<dbReference type="GO" id="GO:0005886">
    <property type="term" value="C:plasma membrane"/>
    <property type="evidence" value="ECO:0007669"/>
    <property type="project" value="TreeGrafter"/>
</dbReference>
<evidence type="ECO:0000256" key="1">
    <source>
        <dbReference type="ARBA" id="ARBA00004167"/>
    </source>
</evidence>
<dbReference type="PROSITE" id="PS50068">
    <property type="entry name" value="LDLRA_2"/>
    <property type="match status" value="3"/>
</dbReference>
<keyword evidence="5" id="KW-1133">Transmembrane helix</keyword>
<dbReference type="EMBL" id="CP012523">
    <property type="protein sequence ID" value="ALC40018.1"/>
    <property type="molecule type" value="Genomic_DNA"/>
</dbReference>
<dbReference type="InterPro" id="IPR002172">
    <property type="entry name" value="LDrepeatLR_classA_rpt"/>
</dbReference>
<evidence type="ECO:0000313" key="13">
    <source>
        <dbReference type="Proteomes" id="UP000494163"/>
    </source>
</evidence>
<dbReference type="InterPro" id="IPR035976">
    <property type="entry name" value="Sushi/SCR/CCP_sf"/>
</dbReference>
<keyword evidence="4" id="KW-0677">Repeat</keyword>
<comment type="caution">
    <text evidence="9">Lacks conserved residue(s) required for the propagation of feature annotation.</text>
</comment>
<dbReference type="InterPro" id="IPR023415">
    <property type="entry name" value="LDLR_class-A_CS"/>
</dbReference>
<dbReference type="PROSITE" id="PS50923">
    <property type="entry name" value="SUSHI"/>
    <property type="match status" value="1"/>
</dbReference>
<dbReference type="Pfam" id="PF00057">
    <property type="entry name" value="Ldl_recept_a"/>
    <property type="match status" value="4"/>
</dbReference>
<dbReference type="SMR" id="A0A0M5IWV3"/>
<dbReference type="Pfam" id="PF00089">
    <property type="entry name" value="Trypsin"/>
    <property type="match status" value="1"/>
</dbReference>
<gene>
    <name evidence="12" type="ORF">Dbus_chr2Lg2103</name>
</gene>
<keyword evidence="10" id="KW-0732">Signal</keyword>
<dbReference type="Gene3D" id="2.40.10.10">
    <property type="entry name" value="Trypsin-like serine proteases"/>
    <property type="match status" value="1"/>
</dbReference>
<dbReference type="InterPro" id="IPR009003">
    <property type="entry name" value="Peptidase_S1_PA"/>
</dbReference>
<dbReference type="GO" id="GO:0016192">
    <property type="term" value="P:vesicle-mediated transport"/>
    <property type="evidence" value="ECO:0007669"/>
    <property type="project" value="UniProtKB-ARBA"/>
</dbReference>
<dbReference type="Gene3D" id="4.10.400.10">
    <property type="entry name" value="Low-density Lipoprotein Receptor"/>
    <property type="match status" value="4"/>
</dbReference>
<keyword evidence="13" id="KW-1185">Reference proteome</keyword>
<keyword evidence="3" id="KW-0812">Transmembrane</keyword>
<dbReference type="OMA" id="CANGNDE"/>
<keyword evidence="7 8" id="KW-1015">Disulfide bond</keyword>
<feature type="chain" id="PRO_5005803651" evidence="10">
    <location>
        <begin position="21"/>
        <end position="571"/>
    </location>
</feature>
<dbReference type="GO" id="GO:0004252">
    <property type="term" value="F:serine-type endopeptidase activity"/>
    <property type="evidence" value="ECO:0007669"/>
    <property type="project" value="InterPro"/>
</dbReference>
<dbReference type="InterPro" id="IPR001254">
    <property type="entry name" value="Trypsin_dom"/>
</dbReference>
<proteinExistence type="predicted"/>
<feature type="disulfide bond" evidence="8">
    <location>
        <begin position="161"/>
        <end position="173"/>
    </location>
</feature>
<dbReference type="CDD" id="cd00112">
    <property type="entry name" value="LDLa"/>
    <property type="match status" value="4"/>
</dbReference>
<dbReference type="SUPFAM" id="SSF57424">
    <property type="entry name" value="LDL receptor-like module"/>
    <property type="match status" value="4"/>
</dbReference>
<evidence type="ECO:0000313" key="12">
    <source>
        <dbReference type="EMBL" id="ALC40018.1"/>
    </source>
</evidence>
<feature type="signal peptide" evidence="10">
    <location>
        <begin position="1"/>
        <end position="20"/>
    </location>
</feature>
<comment type="subcellular location">
    <subcellularLocation>
        <location evidence="2">Endomembrane system</location>
    </subcellularLocation>
    <subcellularLocation>
        <location evidence="1">Membrane</location>
        <topology evidence="1">Single-pass membrane protein</topology>
    </subcellularLocation>
</comment>
<evidence type="ECO:0000256" key="8">
    <source>
        <dbReference type="PROSITE-ProRule" id="PRU00124"/>
    </source>
</evidence>
<dbReference type="PRINTS" id="PR00261">
    <property type="entry name" value="LDLRECEPTOR"/>
</dbReference>
<dbReference type="Pfam" id="PF00084">
    <property type="entry name" value="Sushi"/>
    <property type="match status" value="1"/>
</dbReference>
<dbReference type="InterPro" id="IPR043504">
    <property type="entry name" value="Peptidase_S1_PA_chymotrypsin"/>
</dbReference>
<evidence type="ECO:0000256" key="9">
    <source>
        <dbReference type="PROSITE-ProRule" id="PRU00302"/>
    </source>
</evidence>
<dbReference type="OrthoDB" id="2019384at2759"/>
<dbReference type="Proteomes" id="UP000494163">
    <property type="component" value="Chromosome 2L"/>
</dbReference>
<evidence type="ECO:0000256" key="3">
    <source>
        <dbReference type="ARBA" id="ARBA00022692"/>
    </source>
</evidence>
<evidence type="ECO:0000256" key="2">
    <source>
        <dbReference type="ARBA" id="ARBA00004308"/>
    </source>
</evidence>
<dbReference type="GO" id="GO:0012505">
    <property type="term" value="C:endomembrane system"/>
    <property type="evidence" value="ECO:0007669"/>
    <property type="project" value="UniProtKB-SubCell"/>
</dbReference>